<comment type="caution">
    <text evidence="4">The sequence shown here is derived from an EMBL/GenBank/DDBJ whole genome shotgun (WGS) entry which is preliminary data.</text>
</comment>
<dbReference type="OrthoDB" id="6155966at2759"/>
<dbReference type="GO" id="GO:0003682">
    <property type="term" value="F:chromatin binding"/>
    <property type="evidence" value="ECO:0007669"/>
    <property type="project" value="TreeGrafter"/>
</dbReference>
<dbReference type="Gene3D" id="1.10.287.1490">
    <property type="match status" value="1"/>
</dbReference>
<keyword evidence="3" id="KW-0812">Transmembrane</keyword>
<keyword evidence="1" id="KW-0175">Coiled coil</keyword>
<feature type="coiled-coil region" evidence="1">
    <location>
        <begin position="90"/>
        <end position="159"/>
    </location>
</feature>
<feature type="transmembrane region" description="Helical" evidence="3">
    <location>
        <begin position="12"/>
        <end position="38"/>
    </location>
</feature>
<protein>
    <submittedName>
        <fullName evidence="4">Uncharacterized protein</fullName>
    </submittedName>
</protein>
<evidence type="ECO:0000313" key="5">
    <source>
        <dbReference type="Proteomes" id="UP001153069"/>
    </source>
</evidence>
<organism evidence="4 5">
    <name type="scientific">Seminavis robusta</name>
    <dbReference type="NCBI Taxonomy" id="568900"/>
    <lineage>
        <taxon>Eukaryota</taxon>
        <taxon>Sar</taxon>
        <taxon>Stramenopiles</taxon>
        <taxon>Ochrophyta</taxon>
        <taxon>Bacillariophyta</taxon>
        <taxon>Bacillariophyceae</taxon>
        <taxon>Bacillariophycidae</taxon>
        <taxon>Naviculales</taxon>
        <taxon>Naviculaceae</taxon>
        <taxon>Seminavis</taxon>
    </lineage>
</organism>
<name>A0A9N8HXB5_9STRA</name>
<dbReference type="GO" id="GO:0007076">
    <property type="term" value="P:mitotic chromosome condensation"/>
    <property type="evidence" value="ECO:0007669"/>
    <property type="project" value="TreeGrafter"/>
</dbReference>
<dbReference type="GO" id="GO:0000793">
    <property type="term" value="C:condensed chromosome"/>
    <property type="evidence" value="ECO:0007669"/>
    <property type="project" value="TreeGrafter"/>
</dbReference>
<reference evidence="4" key="1">
    <citation type="submission" date="2020-06" db="EMBL/GenBank/DDBJ databases">
        <authorList>
            <consortium name="Plant Systems Biology data submission"/>
        </authorList>
    </citation>
    <scope>NUCLEOTIDE SEQUENCE</scope>
    <source>
        <strain evidence="4">D6</strain>
    </source>
</reference>
<dbReference type="Proteomes" id="UP001153069">
    <property type="component" value="Unassembled WGS sequence"/>
</dbReference>
<evidence type="ECO:0000256" key="3">
    <source>
        <dbReference type="SAM" id="Phobius"/>
    </source>
</evidence>
<evidence type="ECO:0000313" key="4">
    <source>
        <dbReference type="EMBL" id="CAB9526123.1"/>
    </source>
</evidence>
<evidence type="ECO:0000256" key="1">
    <source>
        <dbReference type="SAM" id="Coils"/>
    </source>
</evidence>
<dbReference type="SUPFAM" id="SSF57997">
    <property type="entry name" value="Tropomyosin"/>
    <property type="match status" value="1"/>
</dbReference>
<keyword evidence="5" id="KW-1185">Reference proteome</keyword>
<proteinExistence type="predicted"/>
<dbReference type="PANTHER" id="PTHR43941:SF1">
    <property type="entry name" value="STRUCTURAL MAINTENANCE OF CHROMOSOMES PROTEIN 2"/>
    <property type="match status" value="1"/>
</dbReference>
<gene>
    <name evidence="4" type="ORF">SEMRO_1782_G297150.1</name>
</gene>
<dbReference type="PANTHER" id="PTHR43941">
    <property type="entry name" value="STRUCTURAL MAINTENANCE OF CHROMOSOMES PROTEIN 2"/>
    <property type="match status" value="1"/>
</dbReference>
<accession>A0A9N8HXB5</accession>
<feature type="region of interest" description="Disordered" evidence="2">
    <location>
        <begin position="59"/>
        <end position="80"/>
    </location>
</feature>
<sequence>MTTERNSNVTRPVILAFVLGCLGGWVLSTLGGHGGAILGPPFSAMSLSGMPPDDDFAMMDDNDDSLHNDDDLSETGLPEAAHRRLGSNPFTKFKREISGLKNTVNDLESKVRDKTNEVTKWQGYYNNMKHWYEEKKRQYDAAASQVRNLNSQLSSVRSQLTSKTNQLNSATKSLSSVRSQLTSKTNQLNSATKSLSSVRSQLTSKTTQFTNLVKKVDDLPDKLYDEIVKPIEDSVMAAKQSLGDIDSVANSVAQSTADALRQLNFLPNNAEDLAAELGSTLLKFAKDNLCVPYDCVAGAAGLELTGIKLYESDRASLTTSVYPTTCMEIADVAFDFDKLGSFLTDIGEIVAPDKIFTEVEEWLTTEMGKILVPSGQIKINVDEIENLAGKIVNEVSNLGTRRQLAVITDNGEHQAVTMEEVSAMAYQKGLDRAQELYGEKIEQAFKERKLAENAMQYIGFDSLKIKFEQSFGQTFTLKTKDRMGYAGSVFDESMHQTQVIPVPGTAGMARMVLSGSMEASMPYAMSTEAESKVKYGYNVGATVTIDLVNLEIETETDISQEFTVNATGAVSAGMSLKFAASASMALCLGPGNNACITVVIDASQASGAGFDALAQFNLGVETEKKKLTTMYTDVLDYKENGQPECNAQASNAAGYWQYILEPSVKVGIQGPSCCIPEKDTLYKYDGKPIDLFGLDPIQSMCFDPTAFIEDLF</sequence>
<dbReference type="GO" id="GO:0000796">
    <property type="term" value="C:condensin complex"/>
    <property type="evidence" value="ECO:0007669"/>
    <property type="project" value="TreeGrafter"/>
</dbReference>
<keyword evidence="3" id="KW-0472">Membrane</keyword>
<keyword evidence="3" id="KW-1133">Transmembrane helix</keyword>
<evidence type="ECO:0000256" key="2">
    <source>
        <dbReference type="SAM" id="MobiDB-lite"/>
    </source>
</evidence>
<dbReference type="AlphaFoldDB" id="A0A9N8HXB5"/>
<dbReference type="EMBL" id="CAICTM010001780">
    <property type="protein sequence ID" value="CAB9526123.1"/>
    <property type="molecule type" value="Genomic_DNA"/>
</dbReference>
<dbReference type="GO" id="GO:0000785">
    <property type="term" value="C:chromatin"/>
    <property type="evidence" value="ECO:0007669"/>
    <property type="project" value="TreeGrafter"/>
</dbReference>